<dbReference type="Gene3D" id="3.30.70.1070">
    <property type="entry name" value="Sporulation related repeat"/>
    <property type="match status" value="1"/>
</dbReference>
<feature type="signal peptide" evidence="1">
    <location>
        <begin position="1"/>
        <end position="24"/>
    </location>
</feature>
<dbReference type="AlphaFoldDB" id="A0A557SMP6"/>
<accession>A0A557SMP6</accession>
<evidence type="ECO:0000259" key="2">
    <source>
        <dbReference type="PROSITE" id="PS51724"/>
    </source>
</evidence>
<comment type="caution">
    <text evidence="3">The sequence shown here is derived from an EMBL/GenBank/DDBJ whole genome shotgun (WGS) entry which is preliminary data.</text>
</comment>
<dbReference type="GO" id="GO:0042834">
    <property type="term" value="F:peptidoglycan binding"/>
    <property type="evidence" value="ECO:0007669"/>
    <property type="project" value="InterPro"/>
</dbReference>
<dbReference type="Pfam" id="PF08238">
    <property type="entry name" value="Sel1"/>
    <property type="match status" value="3"/>
</dbReference>
<name>A0A557SMP6_9GAMM</name>
<reference evidence="3 4" key="1">
    <citation type="submission" date="2019-07" db="EMBL/GenBank/DDBJ databases">
        <title>The pathways for chlorine oxyanion respiration interact through the shared metabolite chlorate.</title>
        <authorList>
            <person name="Barnum T.P."/>
            <person name="Cheng Y."/>
            <person name="Hill K.A."/>
            <person name="Lucas L.N."/>
            <person name="Carlson H.K."/>
            <person name="Coates J.D."/>
        </authorList>
    </citation>
    <scope>NUCLEOTIDE SEQUENCE [LARGE SCALE GENOMIC DNA]</scope>
    <source>
        <strain evidence="3 4">BK-1</strain>
    </source>
</reference>
<feature type="chain" id="PRO_5021836217" description="SPOR domain-containing protein" evidence="1">
    <location>
        <begin position="25"/>
        <end position="371"/>
    </location>
</feature>
<dbReference type="PANTHER" id="PTHR11102:SF160">
    <property type="entry name" value="ERAD-ASSOCIATED E3 UBIQUITIN-PROTEIN LIGASE COMPONENT HRD3"/>
    <property type="match status" value="1"/>
</dbReference>
<proteinExistence type="predicted"/>
<dbReference type="PANTHER" id="PTHR11102">
    <property type="entry name" value="SEL-1-LIKE PROTEIN"/>
    <property type="match status" value="1"/>
</dbReference>
<dbReference type="InterPro" id="IPR011990">
    <property type="entry name" value="TPR-like_helical_dom_sf"/>
</dbReference>
<sequence length="371" mass="41670">MMTRTQLHQLMLVGLMFCSALAFATADPIQSGYAAFEKKQWRDAYEYWVPEADKGNARAQFYLSILFSKGLGVEQSEETALTFLMLSAEGDFPPAQYHLGNNYQSGQLIEQDSELALYWWRRSAEQEFVSAQLKMGAVHYLGRGATQDIDKATEWYRRAAKNGSPQALETLARLGVTDIDKPQAEVFSYSSTSELQQAAVSTVAMGVIIENDPDVLAKNHGVEGSVLSKQTSYRLQNRLVTENTAAITGSATSIVSNPIATHPAQSGEAVENFDDMNWIEKQPDENFTLQVFSSDKQESAERVARTLKSDGQQVTSFAFGRFGYRWYGVLMGSFETMEQAIQAKKRLLENNKLETPWIRRFRSIRKQDNAE</sequence>
<keyword evidence="4" id="KW-1185">Reference proteome</keyword>
<dbReference type="InterPro" id="IPR050767">
    <property type="entry name" value="Sel1_AlgK"/>
</dbReference>
<organism evidence="3 4">
    <name type="scientific">Sedimenticola selenatireducens</name>
    <dbReference type="NCBI Taxonomy" id="191960"/>
    <lineage>
        <taxon>Bacteria</taxon>
        <taxon>Pseudomonadati</taxon>
        <taxon>Pseudomonadota</taxon>
        <taxon>Gammaproteobacteria</taxon>
        <taxon>Chromatiales</taxon>
        <taxon>Sedimenticolaceae</taxon>
        <taxon>Sedimenticola</taxon>
    </lineage>
</organism>
<dbReference type="SUPFAM" id="SSF110997">
    <property type="entry name" value="Sporulation related repeat"/>
    <property type="match status" value="1"/>
</dbReference>
<dbReference type="Gene3D" id="1.25.40.10">
    <property type="entry name" value="Tetratricopeptide repeat domain"/>
    <property type="match status" value="1"/>
</dbReference>
<protein>
    <recommendedName>
        <fullName evidence="2">SPOR domain-containing protein</fullName>
    </recommendedName>
</protein>
<dbReference type="SMART" id="SM00671">
    <property type="entry name" value="SEL1"/>
    <property type="match status" value="3"/>
</dbReference>
<dbReference type="EMBL" id="VMNH01000002">
    <property type="protein sequence ID" value="TVO78686.1"/>
    <property type="molecule type" value="Genomic_DNA"/>
</dbReference>
<dbReference type="InterPro" id="IPR006597">
    <property type="entry name" value="Sel1-like"/>
</dbReference>
<dbReference type="OrthoDB" id="6114904at2"/>
<evidence type="ECO:0000313" key="4">
    <source>
        <dbReference type="Proteomes" id="UP000316649"/>
    </source>
</evidence>
<keyword evidence="1" id="KW-0732">Signal</keyword>
<feature type="domain" description="SPOR" evidence="2">
    <location>
        <begin position="281"/>
        <end position="360"/>
    </location>
</feature>
<dbReference type="InterPro" id="IPR036680">
    <property type="entry name" value="SPOR-like_sf"/>
</dbReference>
<dbReference type="Pfam" id="PF05036">
    <property type="entry name" value="SPOR"/>
    <property type="match status" value="1"/>
</dbReference>
<dbReference type="Proteomes" id="UP000316649">
    <property type="component" value="Unassembled WGS sequence"/>
</dbReference>
<dbReference type="SUPFAM" id="SSF81901">
    <property type="entry name" value="HCP-like"/>
    <property type="match status" value="1"/>
</dbReference>
<gene>
    <name evidence="3" type="ORF">FHP88_00555</name>
</gene>
<dbReference type="PROSITE" id="PS51724">
    <property type="entry name" value="SPOR"/>
    <property type="match status" value="1"/>
</dbReference>
<evidence type="ECO:0000313" key="3">
    <source>
        <dbReference type="EMBL" id="TVO78686.1"/>
    </source>
</evidence>
<dbReference type="InterPro" id="IPR007730">
    <property type="entry name" value="SPOR-like_dom"/>
</dbReference>
<dbReference type="RefSeq" id="WP_144357044.1">
    <property type="nucleotide sequence ID" value="NZ_VMNH01000002.1"/>
</dbReference>
<evidence type="ECO:0000256" key="1">
    <source>
        <dbReference type="SAM" id="SignalP"/>
    </source>
</evidence>